<evidence type="ECO:0000313" key="3">
    <source>
        <dbReference type="Proteomes" id="UP000233837"/>
    </source>
</evidence>
<evidence type="ECO:0008006" key="4">
    <source>
        <dbReference type="Google" id="ProtNLM"/>
    </source>
</evidence>
<sequence>MSLLRPHSAINFLYSTSSSCTSSLSPRLLFHRSKNGAIIDCQIIRGRTLMSSSGKKGLVPFLPFSSLDLDASTSNDPHFMSSSVGSPPQSLSFSQWNLGPRHILLLNIIACTVAISASWLFFAAIPTLLAFKRAAESLEKLLDVTAEELPDTMATMRLCGMEISDLTMELSDLGQGIKQGVRNSTRTIRVAEERLRHLTTMDPIVSTQGHNISQQMATLPLAKRERNLREGIVKGRTLFGVIFGFSKFSRWAWNFFKSRDQRR</sequence>
<dbReference type="STRING" id="906689.A0A2I0W5G8"/>
<dbReference type="AlphaFoldDB" id="A0A2I0W5G8"/>
<reference evidence="2 3" key="2">
    <citation type="journal article" date="2017" name="Nature">
        <title>The Apostasia genome and the evolution of orchids.</title>
        <authorList>
            <person name="Zhang G.Q."/>
            <person name="Liu K.W."/>
            <person name="Li Z."/>
            <person name="Lohaus R."/>
            <person name="Hsiao Y.Y."/>
            <person name="Niu S.C."/>
            <person name="Wang J.Y."/>
            <person name="Lin Y.C."/>
            <person name="Xu Q."/>
            <person name="Chen L.J."/>
            <person name="Yoshida K."/>
            <person name="Fujiwara S."/>
            <person name="Wang Z.W."/>
            <person name="Zhang Y.Q."/>
            <person name="Mitsuda N."/>
            <person name="Wang M."/>
            <person name="Liu G.H."/>
            <person name="Pecoraro L."/>
            <person name="Huang H.X."/>
            <person name="Xiao X.J."/>
            <person name="Lin M."/>
            <person name="Wu X.Y."/>
            <person name="Wu W.L."/>
            <person name="Chen Y.Y."/>
            <person name="Chang S.B."/>
            <person name="Sakamoto S."/>
            <person name="Ohme-Takagi M."/>
            <person name="Yagi M."/>
            <person name="Zeng S.J."/>
            <person name="Shen C.Y."/>
            <person name="Yeh C.M."/>
            <person name="Luo Y.B."/>
            <person name="Tsai W.C."/>
            <person name="Van de Peer Y."/>
            <person name="Liu Z.J."/>
        </authorList>
    </citation>
    <scope>NUCLEOTIDE SEQUENCE [LARGE SCALE GENOMIC DNA]</scope>
    <source>
        <tissue evidence="2">The whole plant</tissue>
    </source>
</reference>
<evidence type="ECO:0000313" key="2">
    <source>
        <dbReference type="EMBL" id="PKU70908.1"/>
    </source>
</evidence>
<evidence type="ECO:0000256" key="1">
    <source>
        <dbReference type="SAM" id="Phobius"/>
    </source>
</evidence>
<keyword evidence="1" id="KW-0812">Transmembrane</keyword>
<keyword evidence="1" id="KW-0472">Membrane</keyword>
<feature type="transmembrane region" description="Helical" evidence="1">
    <location>
        <begin position="103"/>
        <end position="131"/>
    </location>
</feature>
<proteinExistence type="predicted"/>
<dbReference type="EMBL" id="KZ502908">
    <property type="protein sequence ID" value="PKU70908.1"/>
    <property type="molecule type" value="Genomic_DNA"/>
</dbReference>
<gene>
    <name evidence="2" type="ORF">MA16_Dca027166</name>
</gene>
<keyword evidence="1" id="KW-1133">Transmembrane helix</keyword>
<keyword evidence="3" id="KW-1185">Reference proteome</keyword>
<accession>A0A2I0W5G8</accession>
<reference evidence="2 3" key="1">
    <citation type="journal article" date="2016" name="Sci. Rep.">
        <title>The Dendrobium catenatum Lindl. genome sequence provides insights into polysaccharide synthase, floral development and adaptive evolution.</title>
        <authorList>
            <person name="Zhang G.Q."/>
            <person name="Xu Q."/>
            <person name="Bian C."/>
            <person name="Tsai W.C."/>
            <person name="Yeh C.M."/>
            <person name="Liu K.W."/>
            <person name="Yoshida K."/>
            <person name="Zhang L.S."/>
            <person name="Chang S.B."/>
            <person name="Chen F."/>
            <person name="Shi Y."/>
            <person name="Su Y.Y."/>
            <person name="Zhang Y.Q."/>
            <person name="Chen L.J."/>
            <person name="Yin Y."/>
            <person name="Lin M."/>
            <person name="Huang H."/>
            <person name="Deng H."/>
            <person name="Wang Z.W."/>
            <person name="Zhu S.L."/>
            <person name="Zhao X."/>
            <person name="Deng C."/>
            <person name="Niu S.C."/>
            <person name="Huang J."/>
            <person name="Wang M."/>
            <person name="Liu G.H."/>
            <person name="Yang H.J."/>
            <person name="Xiao X.J."/>
            <person name="Hsiao Y.Y."/>
            <person name="Wu W.L."/>
            <person name="Chen Y.Y."/>
            <person name="Mitsuda N."/>
            <person name="Ohme-Takagi M."/>
            <person name="Luo Y.B."/>
            <person name="Van de Peer Y."/>
            <person name="Liu Z.J."/>
        </authorList>
    </citation>
    <scope>NUCLEOTIDE SEQUENCE [LARGE SCALE GENOMIC DNA]</scope>
    <source>
        <tissue evidence="2">The whole plant</tissue>
    </source>
</reference>
<dbReference type="Proteomes" id="UP000233837">
    <property type="component" value="Unassembled WGS sequence"/>
</dbReference>
<name>A0A2I0W5G8_9ASPA</name>
<dbReference type="PANTHER" id="PTHR33825:SF5">
    <property type="entry name" value="TRANSMEMBRANE PROTEIN"/>
    <property type="match status" value="1"/>
</dbReference>
<dbReference type="PANTHER" id="PTHR33825">
    <property type="entry name" value="CHITINASE-LIKE PROTEIN"/>
    <property type="match status" value="1"/>
</dbReference>
<organism evidence="2 3">
    <name type="scientific">Dendrobium catenatum</name>
    <dbReference type="NCBI Taxonomy" id="906689"/>
    <lineage>
        <taxon>Eukaryota</taxon>
        <taxon>Viridiplantae</taxon>
        <taxon>Streptophyta</taxon>
        <taxon>Embryophyta</taxon>
        <taxon>Tracheophyta</taxon>
        <taxon>Spermatophyta</taxon>
        <taxon>Magnoliopsida</taxon>
        <taxon>Liliopsida</taxon>
        <taxon>Asparagales</taxon>
        <taxon>Orchidaceae</taxon>
        <taxon>Epidendroideae</taxon>
        <taxon>Malaxideae</taxon>
        <taxon>Dendrobiinae</taxon>
        <taxon>Dendrobium</taxon>
    </lineage>
</organism>
<protein>
    <recommendedName>
        <fullName evidence="4">Transmembrane protein</fullName>
    </recommendedName>
</protein>
<dbReference type="PROSITE" id="PS51257">
    <property type="entry name" value="PROKAR_LIPOPROTEIN"/>
    <property type="match status" value="1"/>
</dbReference>